<accession>A0A0L0G4N0</accession>
<dbReference type="Proteomes" id="UP000054560">
    <property type="component" value="Unassembled WGS sequence"/>
</dbReference>
<keyword evidence="8" id="KW-1185">Reference proteome</keyword>
<evidence type="ECO:0000313" key="8">
    <source>
        <dbReference type="Proteomes" id="UP000054560"/>
    </source>
</evidence>
<keyword evidence="4" id="KW-0539">Nucleus</keyword>
<keyword evidence="3" id="KW-0963">Cytoplasm</keyword>
<evidence type="ECO:0000256" key="4">
    <source>
        <dbReference type="ARBA" id="ARBA00023242"/>
    </source>
</evidence>
<dbReference type="SMART" id="SM00753">
    <property type="entry name" value="PAM"/>
    <property type="match status" value="1"/>
</dbReference>
<organism evidence="7 8">
    <name type="scientific">Sphaeroforma arctica JP610</name>
    <dbReference type="NCBI Taxonomy" id="667725"/>
    <lineage>
        <taxon>Eukaryota</taxon>
        <taxon>Ichthyosporea</taxon>
        <taxon>Ichthyophonida</taxon>
        <taxon>Sphaeroforma</taxon>
    </lineage>
</organism>
<name>A0A0L0G4N0_9EUKA</name>
<evidence type="ECO:0000259" key="6">
    <source>
        <dbReference type="PROSITE" id="PS50250"/>
    </source>
</evidence>
<feature type="region of interest" description="Disordered" evidence="5">
    <location>
        <begin position="1"/>
        <end position="29"/>
    </location>
</feature>
<evidence type="ECO:0000313" key="7">
    <source>
        <dbReference type="EMBL" id="KNC83859.1"/>
    </source>
</evidence>
<reference evidence="7 8" key="1">
    <citation type="submission" date="2011-02" db="EMBL/GenBank/DDBJ databases">
        <title>The Genome Sequence of Sphaeroforma arctica JP610.</title>
        <authorList>
            <consortium name="The Broad Institute Genome Sequencing Platform"/>
            <person name="Russ C."/>
            <person name="Cuomo C."/>
            <person name="Young S.K."/>
            <person name="Zeng Q."/>
            <person name="Gargeya S."/>
            <person name="Alvarado L."/>
            <person name="Berlin A."/>
            <person name="Chapman S.B."/>
            <person name="Chen Z."/>
            <person name="Freedman E."/>
            <person name="Gellesch M."/>
            <person name="Goldberg J."/>
            <person name="Griggs A."/>
            <person name="Gujja S."/>
            <person name="Heilman E."/>
            <person name="Heiman D."/>
            <person name="Howarth C."/>
            <person name="Mehta T."/>
            <person name="Neiman D."/>
            <person name="Pearson M."/>
            <person name="Roberts A."/>
            <person name="Saif S."/>
            <person name="Shea T."/>
            <person name="Shenoy N."/>
            <person name="Sisk P."/>
            <person name="Stolte C."/>
            <person name="Sykes S."/>
            <person name="White J."/>
            <person name="Yandava C."/>
            <person name="Burger G."/>
            <person name="Gray M.W."/>
            <person name="Holland P.W.H."/>
            <person name="King N."/>
            <person name="Lang F.B.F."/>
            <person name="Roger A.J."/>
            <person name="Ruiz-Trillo I."/>
            <person name="Haas B."/>
            <person name="Nusbaum C."/>
            <person name="Birren B."/>
        </authorList>
    </citation>
    <scope>NUCLEOTIDE SEQUENCE [LARGE SCALE GENOMIC DNA]</scope>
    <source>
        <strain evidence="7 8">JP610</strain>
    </source>
</reference>
<dbReference type="InterPro" id="IPR050871">
    <property type="entry name" value="26S_Proteasome/COP9_Components"/>
</dbReference>
<dbReference type="InterPro" id="IPR036390">
    <property type="entry name" value="WH_DNA-bd_sf"/>
</dbReference>
<dbReference type="Gene3D" id="1.25.40.570">
    <property type="match status" value="1"/>
</dbReference>
<dbReference type="eggNOG" id="KOG1464">
    <property type="taxonomic scope" value="Eukaryota"/>
</dbReference>
<dbReference type="RefSeq" id="XP_014157761.1">
    <property type="nucleotide sequence ID" value="XM_014302286.1"/>
</dbReference>
<dbReference type="SUPFAM" id="SSF46785">
    <property type="entry name" value="Winged helix' DNA-binding domain"/>
    <property type="match status" value="1"/>
</dbReference>
<dbReference type="PANTHER" id="PTHR10678">
    <property type="entry name" value="26S PROTEASOME NON-ATPASE REGULATORY SUBUNIT 11/COP9 SIGNALOSOME COMPLEX SUBUNIT 2"/>
    <property type="match status" value="1"/>
</dbReference>
<comment type="subcellular location">
    <subcellularLocation>
        <location evidence="2">Cytoplasm</location>
    </subcellularLocation>
    <subcellularLocation>
        <location evidence="1">Nucleus</location>
    </subcellularLocation>
</comment>
<sequence>MSDDDFDMAASDDEYGFEYESGSEDEPDVELANQYHEGKELKQNPEEGIAAFEKVLELEVRTSSPGEWGFKALKQILKLLLKLNRMNEFMERYNQLLTYVKSAVTRNVSEKGINNILEYMSNTSDAQVLRQVYHVTLTVLEDTKNDRLWFKTNLKLGRLHFDRREFGPLQKILKALHQSCQDEDGADDTRKGTQLLEVYALEIQMYTEQKETKKLTALYQRATRINSSAIPHPLNLGIIRECGGKMYMGDGNLAEAYADFFEAFKNYDEAGSPRRIQCLKYLVLASMLMTEKGDTFINPFDSTEANPYKSDPEIVAMTTLVKAYQENDINTFSQALKEHGEQIMGDTFMRDYVEDLLLAIRTQYVLLLIKPYTRLHISFISKELNIPTDEVEDLLVALIMDERIKGQIDQVNQIVILEKSKVDSDKYDALGEWQEQLDALSSKTCSRLSTPLKG</sequence>
<dbReference type="PROSITE" id="PS50250">
    <property type="entry name" value="PCI"/>
    <property type="match status" value="1"/>
</dbReference>
<dbReference type="AlphaFoldDB" id="A0A0L0G4N0"/>
<gene>
    <name evidence="7" type="ORF">SARC_03916</name>
</gene>
<dbReference type="OrthoDB" id="194139at2759"/>
<evidence type="ECO:0000256" key="5">
    <source>
        <dbReference type="SAM" id="MobiDB-lite"/>
    </source>
</evidence>
<proteinExistence type="predicted"/>
<protein>
    <submittedName>
        <fullName evidence="7">COP9 signalosome complex subunit 2</fullName>
    </submittedName>
</protein>
<dbReference type="InterPro" id="IPR000717">
    <property type="entry name" value="PCI_dom"/>
</dbReference>
<evidence type="ECO:0000256" key="2">
    <source>
        <dbReference type="ARBA" id="ARBA00004496"/>
    </source>
</evidence>
<evidence type="ECO:0000256" key="3">
    <source>
        <dbReference type="ARBA" id="ARBA00022490"/>
    </source>
</evidence>
<dbReference type="EMBL" id="KQ241805">
    <property type="protein sequence ID" value="KNC83859.1"/>
    <property type="molecule type" value="Genomic_DNA"/>
</dbReference>
<dbReference type="GO" id="GO:0005634">
    <property type="term" value="C:nucleus"/>
    <property type="evidence" value="ECO:0007669"/>
    <property type="project" value="UniProtKB-SubCell"/>
</dbReference>
<dbReference type="Pfam" id="PF01399">
    <property type="entry name" value="PCI"/>
    <property type="match status" value="1"/>
</dbReference>
<dbReference type="FunFam" id="1.25.40.570:FF:000006">
    <property type="entry name" value="COP9 signalosome complex subunit 2"/>
    <property type="match status" value="1"/>
</dbReference>
<feature type="domain" description="PCI" evidence="6">
    <location>
        <begin position="253"/>
        <end position="422"/>
    </location>
</feature>
<dbReference type="GO" id="GO:0005737">
    <property type="term" value="C:cytoplasm"/>
    <property type="evidence" value="ECO:0007669"/>
    <property type="project" value="UniProtKB-SubCell"/>
</dbReference>
<dbReference type="STRING" id="667725.A0A0L0G4N0"/>
<evidence type="ECO:0000256" key="1">
    <source>
        <dbReference type="ARBA" id="ARBA00004123"/>
    </source>
</evidence>
<dbReference type="SMART" id="SM00088">
    <property type="entry name" value="PINT"/>
    <property type="match status" value="1"/>
</dbReference>
<dbReference type="GeneID" id="25904420"/>